<dbReference type="Proteomes" id="UP001066276">
    <property type="component" value="Chromosome 4_2"/>
</dbReference>
<gene>
    <name evidence="2" type="ORF">NDU88_007252</name>
</gene>
<comment type="caution">
    <text evidence="2">The sequence shown here is derived from an EMBL/GenBank/DDBJ whole genome shotgun (WGS) entry which is preliminary data.</text>
</comment>
<feature type="region of interest" description="Disordered" evidence="1">
    <location>
        <begin position="133"/>
        <end position="161"/>
    </location>
</feature>
<accession>A0AAV7SS87</accession>
<name>A0AAV7SS87_PLEWA</name>
<evidence type="ECO:0000256" key="1">
    <source>
        <dbReference type="SAM" id="MobiDB-lite"/>
    </source>
</evidence>
<dbReference type="EMBL" id="JANPWB010000008">
    <property type="protein sequence ID" value="KAJ1166856.1"/>
    <property type="molecule type" value="Genomic_DNA"/>
</dbReference>
<keyword evidence="3" id="KW-1185">Reference proteome</keyword>
<organism evidence="2 3">
    <name type="scientific">Pleurodeles waltl</name>
    <name type="common">Iberian ribbed newt</name>
    <dbReference type="NCBI Taxonomy" id="8319"/>
    <lineage>
        <taxon>Eukaryota</taxon>
        <taxon>Metazoa</taxon>
        <taxon>Chordata</taxon>
        <taxon>Craniata</taxon>
        <taxon>Vertebrata</taxon>
        <taxon>Euteleostomi</taxon>
        <taxon>Amphibia</taxon>
        <taxon>Batrachia</taxon>
        <taxon>Caudata</taxon>
        <taxon>Salamandroidea</taxon>
        <taxon>Salamandridae</taxon>
        <taxon>Pleurodelinae</taxon>
        <taxon>Pleurodeles</taxon>
    </lineage>
</organism>
<dbReference type="AlphaFoldDB" id="A0AAV7SS87"/>
<reference evidence="2" key="1">
    <citation type="journal article" date="2022" name="bioRxiv">
        <title>Sequencing and chromosome-scale assembly of the giantPleurodeles waltlgenome.</title>
        <authorList>
            <person name="Brown T."/>
            <person name="Elewa A."/>
            <person name="Iarovenko S."/>
            <person name="Subramanian E."/>
            <person name="Araus A.J."/>
            <person name="Petzold A."/>
            <person name="Susuki M."/>
            <person name="Suzuki K.-i.T."/>
            <person name="Hayashi T."/>
            <person name="Toyoda A."/>
            <person name="Oliveira C."/>
            <person name="Osipova E."/>
            <person name="Leigh N.D."/>
            <person name="Simon A."/>
            <person name="Yun M.H."/>
        </authorList>
    </citation>
    <scope>NUCLEOTIDE SEQUENCE</scope>
    <source>
        <strain evidence="2">20211129_DDA</strain>
        <tissue evidence="2">Liver</tissue>
    </source>
</reference>
<evidence type="ECO:0000313" key="2">
    <source>
        <dbReference type="EMBL" id="KAJ1166856.1"/>
    </source>
</evidence>
<protein>
    <submittedName>
        <fullName evidence="2">Uncharacterized protein</fullName>
    </submittedName>
</protein>
<evidence type="ECO:0000313" key="3">
    <source>
        <dbReference type="Proteomes" id="UP001066276"/>
    </source>
</evidence>
<proteinExistence type="predicted"/>
<feature type="compositionally biased region" description="Low complexity" evidence="1">
    <location>
        <begin position="133"/>
        <end position="144"/>
    </location>
</feature>
<sequence>MTNMVLISGSEITFEPGRHRVVKTLSSNSLEGRAEELGRGRVGRRPEVLVRAAVRLRRVVLCTQRRRGLHAGAGAVLRPHLGCTVERNVPVLRSKRNRVRRVRKRGEVRAEPVTYTSDLEQLMQERREAIHSAAAISASPVASESETEISQPPSDRPITPD</sequence>